<dbReference type="InterPro" id="IPR036236">
    <property type="entry name" value="Znf_C2H2_sf"/>
</dbReference>
<dbReference type="SUPFAM" id="SSF57667">
    <property type="entry name" value="beta-beta-alpha zinc fingers"/>
    <property type="match status" value="1"/>
</dbReference>
<feature type="region of interest" description="Disordered" evidence="2">
    <location>
        <begin position="236"/>
        <end position="264"/>
    </location>
</feature>
<dbReference type="EMBL" id="JAVHNS010000001">
    <property type="protein sequence ID" value="KAK6362740.1"/>
    <property type="molecule type" value="Genomic_DNA"/>
</dbReference>
<feature type="compositionally biased region" description="Pro residues" evidence="2">
    <location>
        <begin position="289"/>
        <end position="303"/>
    </location>
</feature>
<sequence length="439" mass="47468">MDHSVDSNPDESFQALDRPNGFDGDVGGPLPSTTPTHSIDDTGFEAIDATSTYTEPGPIPGLAQSGSDISFDFDPPITTDQPPHVLGSNSSGGGYHGSLSNFQRNGGVGWYQLPNLPIGQPQHTWHGPQPIQQDATVALSQLNPSVDRNHRVERPLTPLDPGLPTTNQVFPLLVYEGPSPSGSGLRRGNIACPTGCGFIASSQRALAGHAKTEHGVRRPFPCEYCGKSITRLDNMPSHHKSCKAKGSQEQENASLNTMPPRKKRRGQATVEMAPVAITPHLGRASVTHPPHPNPPLSNLPPHPGALFGPSALVQPDPSLDHRFMAHPQAFTFNNAIESRPILPMRTIGNADVGQMQYQSSPFAMDYYTTPGPQSLTPNTGIQSVQSSPMSGVANHHLRDHFCSAYFNLVLKENSELKREVARLEEENVGLKAMMFQRYS</sequence>
<feature type="compositionally biased region" description="Polar residues" evidence="2">
    <location>
        <begin position="247"/>
        <end position="257"/>
    </location>
</feature>
<gene>
    <name evidence="3" type="ORF">TWF730_000196</name>
</gene>
<evidence type="ECO:0000313" key="3">
    <source>
        <dbReference type="EMBL" id="KAK6362740.1"/>
    </source>
</evidence>
<accession>A0AAV9VNL9</accession>
<keyword evidence="1" id="KW-0175">Coiled coil</keyword>
<comment type="caution">
    <text evidence="3">The sequence shown here is derived from an EMBL/GenBank/DDBJ whole genome shotgun (WGS) entry which is preliminary data.</text>
</comment>
<dbReference type="AlphaFoldDB" id="A0AAV9VNL9"/>
<organism evidence="3 4">
    <name type="scientific">Orbilia blumenaviensis</name>
    <dbReference type="NCBI Taxonomy" id="1796055"/>
    <lineage>
        <taxon>Eukaryota</taxon>
        <taxon>Fungi</taxon>
        <taxon>Dikarya</taxon>
        <taxon>Ascomycota</taxon>
        <taxon>Pezizomycotina</taxon>
        <taxon>Orbiliomycetes</taxon>
        <taxon>Orbiliales</taxon>
        <taxon>Orbiliaceae</taxon>
        <taxon>Orbilia</taxon>
    </lineage>
</organism>
<feature type="coiled-coil region" evidence="1">
    <location>
        <begin position="406"/>
        <end position="433"/>
    </location>
</feature>
<evidence type="ECO:0008006" key="5">
    <source>
        <dbReference type="Google" id="ProtNLM"/>
    </source>
</evidence>
<proteinExistence type="predicted"/>
<evidence type="ECO:0000313" key="4">
    <source>
        <dbReference type="Proteomes" id="UP001373714"/>
    </source>
</evidence>
<feature type="compositionally biased region" description="Polar residues" evidence="2">
    <location>
        <begin position="1"/>
        <end position="11"/>
    </location>
</feature>
<name>A0AAV9VNL9_9PEZI</name>
<evidence type="ECO:0000256" key="2">
    <source>
        <dbReference type="SAM" id="MobiDB-lite"/>
    </source>
</evidence>
<feature type="region of interest" description="Disordered" evidence="2">
    <location>
        <begin position="282"/>
        <end position="309"/>
    </location>
</feature>
<dbReference type="Proteomes" id="UP001373714">
    <property type="component" value="Unassembled WGS sequence"/>
</dbReference>
<reference evidence="3 4" key="1">
    <citation type="submission" date="2019-10" db="EMBL/GenBank/DDBJ databases">
        <authorList>
            <person name="Palmer J.M."/>
        </authorList>
    </citation>
    <scope>NUCLEOTIDE SEQUENCE [LARGE SCALE GENOMIC DNA]</scope>
    <source>
        <strain evidence="3 4">TWF730</strain>
    </source>
</reference>
<feature type="region of interest" description="Disordered" evidence="2">
    <location>
        <begin position="1"/>
        <end position="99"/>
    </location>
</feature>
<dbReference type="Gene3D" id="3.30.160.60">
    <property type="entry name" value="Classic Zinc Finger"/>
    <property type="match status" value="1"/>
</dbReference>
<protein>
    <recommendedName>
        <fullName evidence="5">C2H2-type domain-containing protein</fullName>
    </recommendedName>
</protein>
<evidence type="ECO:0000256" key="1">
    <source>
        <dbReference type="SAM" id="Coils"/>
    </source>
</evidence>
<keyword evidence="4" id="KW-1185">Reference proteome</keyword>